<evidence type="ECO:0000313" key="3">
    <source>
        <dbReference type="Proteomes" id="UP000234323"/>
    </source>
</evidence>
<evidence type="ECO:0000313" key="2">
    <source>
        <dbReference type="EMBL" id="PKY55928.1"/>
    </source>
</evidence>
<dbReference type="EMBL" id="LLXI01002009">
    <property type="protein sequence ID" value="PKY55928.1"/>
    <property type="molecule type" value="Genomic_DNA"/>
</dbReference>
<protein>
    <submittedName>
        <fullName evidence="2">Uncharacterized protein</fullName>
    </submittedName>
</protein>
<name>A0A2I1HAM4_9GLOM</name>
<sequence>MVKKSQKDMMVVIINNNNNDGSADGDDDGDGDRDRDRSSGDKGKTSDIKFSSIAFPNTKEVQHSIHAINNRNIHIRIREYIISGGLFTSGGGEDKCRNHCA</sequence>
<gene>
    <name evidence="2" type="ORF">RhiirA4_475787</name>
</gene>
<organism evidence="2 3">
    <name type="scientific">Rhizophagus irregularis</name>
    <dbReference type="NCBI Taxonomy" id="588596"/>
    <lineage>
        <taxon>Eukaryota</taxon>
        <taxon>Fungi</taxon>
        <taxon>Fungi incertae sedis</taxon>
        <taxon>Mucoromycota</taxon>
        <taxon>Glomeromycotina</taxon>
        <taxon>Glomeromycetes</taxon>
        <taxon>Glomerales</taxon>
        <taxon>Glomeraceae</taxon>
        <taxon>Rhizophagus</taxon>
    </lineage>
</organism>
<feature type="region of interest" description="Disordered" evidence="1">
    <location>
        <begin position="1"/>
        <end position="49"/>
    </location>
</feature>
<feature type="compositionally biased region" description="Basic and acidic residues" evidence="1">
    <location>
        <begin position="32"/>
        <end position="47"/>
    </location>
</feature>
<comment type="caution">
    <text evidence="2">The sequence shown here is derived from an EMBL/GenBank/DDBJ whole genome shotgun (WGS) entry which is preliminary data.</text>
</comment>
<accession>A0A2I1HAM4</accession>
<proteinExistence type="predicted"/>
<evidence type="ECO:0000256" key="1">
    <source>
        <dbReference type="SAM" id="MobiDB-lite"/>
    </source>
</evidence>
<dbReference type="VEuPathDB" id="FungiDB:RhiirA1_501868"/>
<dbReference type="AlphaFoldDB" id="A0A2I1HAM4"/>
<reference evidence="2 3" key="1">
    <citation type="submission" date="2015-10" db="EMBL/GenBank/DDBJ databases">
        <title>Genome analyses suggest a sexual origin of heterokaryosis in a supposedly ancient asexual fungus.</title>
        <authorList>
            <person name="Ropars J."/>
            <person name="Sedzielewska K."/>
            <person name="Noel J."/>
            <person name="Charron P."/>
            <person name="Farinelli L."/>
            <person name="Marton T."/>
            <person name="Kruger M."/>
            <person name="Pelin A."/>
            <person name="Brachmann A."/>
            <person name="Corradi N."/>
        </authorList>
    </citation>
    <scope>NUCLEOTIDE SEQUENCE [LARGE SCALE GENOMIC DNA]</scope>
    <source>
        <strain evidence="2 3">A4</strain>
    </source>
</reference>
<dbReference type="Proteomes" id="UP000234323">
    <property type="component" value="Unassembled WGS sequence"/>
</dbReference>
<keyword evidence="3" id="KW-1185">Reference proteome</keyword>